<evidence type="ECO:0000256" key="4">
    <source>
        <dbReference type="ARBA" id="ARBA00022857"/>
    </source>
</evidence>
<dbReference type="GO" id="GO:0050661">
    <property type="term" value="F:NADP binding"/>
    <property type="evidence" value="ECO:0007669"/>
    <property type="project" value="InterPro"/>
</dbReference>
<dbReference type="GO" id="GO:0004499">
    <property type="term" value="F:N,N-dimethylaniline monooxygenase activity"/>
    <property type="evidence" value="ECO:0007669"/>
    <property type="project" value="InterPro"/>
</dbReference>
<evidence type="ECO:0000256" key="5">
    <source>
        <dbReference type="ARBA" id="ARBA00023002"/>
    </source>
</evidence>
<dbReference type="OrthoDB" id="66881at2759"/>
<dbReference type="SUPFAM" id="SSF51905">
    <property type="entry name" value="FAD/NAD(P)-binding domain"/>
    <property type="match status" value="2"/>
</dbReference>
<keyword evidence="4" id="KW-0521">NADP</keyword>
<dbReference type="EMBL" id="FJUY01000002">
    <property type="protein sequence ID" value="CZT16139.1"/>
    <property type="molecule type" value="Genomic_DNA"/>
</dbReference>
<evidence type="ECO:0000256" key="1">
    <source>
        <dbReference type="ARBA" id="ARBA00009183"/>
    </source>
</evidence>
<organism evidence="6 7">
    <name type="scientific">Ramularia collo-cygni</name>
    <dbReference type="NCBI Taxonomy" id="112498"/>
    <lineage>
        <taxon>Eukaryota</taxon>
        <taxon>Fungi</taxon>
        <taxon>Dikarya</taxon>
        <taxon>Ascomycota</taxon>
        <taxon>Pezizomycotina</taxon>
        <taxon>Dothideomycetes</taxon>
        <taxon>Dothideomycetidae</taxon>
        <taxon>Mycosphaerellales</taxon>
        <taxon>Mycosphaerellaceae</taxon>
        <taxon>Ramularia</taxon>
    </lineage>
</organism>
<dbReference type="Gene3D" id="3.50.50.60">
    <property type="entry name" value="FAD/NAD(P)-binding domain"/>
    <property type="match status" value="2"/>
</dbReference>
<dbReference type="PRINTS" id="PR00370">
    <property type="entry name" value="FMOXYGENASE"/>
</dbReference>
<protein>
    <recommendedName>
        <fullName evidence="8">Flavin-containing monooxygenase</fullName>
    </recommendedName>
</protein>
<evidence type="ECO:0000313" key="6">
    <source>
        <dbReference type="EMBL" id="CZT16139.1"/>
    </source>
</evidence>
<dbReference type="InterPro" id="IPR050346">
    <property type="entry name" value="FMO-like"/>
</dbReference>
<keyword evidence="2" id="KW-0285">Flavoprotein</keyword>
<keyword evidence="5" id="KW-0560">Oxidoreductase</keyword>
<dbReference type="RefSeq" id="XP_023623032.1">
    <property type="nucleotide sequence ID" value="XM_023767264.1"/>
</dbReference>
<gene>
    <name evidence="6" type="ORF">RCC_01980</name>
</gene>
<dbReference type="AlphaFoldDB" id="A0A2D3V3R0"/>
<evidence type="ECO:0000256" key="2">
    <source>
        <dbReference type="ARBA" id="ARBA00022630"/>
    </source>
</evidence>
<keyword evidence="3" id="KW-0274">FAD</keyword>
<reference evidence="6 7" key="1">
    <citation type="submission" date="2016-03" db="EMBL/GenBank/DDBJ databases">
        <authorList>
            <person name="Ploux O."/>
        </authorList>
    </citation>
    <scope>NUCLEOTIDE SEQUENCE [LARGE SCALE GENOMIC DNA]</scope>
    <source>
        <strain evidence="6 7">URUG2</strain>
    </source>
</reference>
<dbReference type="Proteomes" id="UP000225277">
    <property type="component" value="Unassembled WGS sequence"/>
</dbReference>
<dbReference type="InterPro" id="IPR000960">
    <property type="entry name" value="Flavin_mOase"/>
</dbReference>
<proteinExistence type="inferred from homology"/>
<evidence type="ECO:0000256" key="3">
    <source>
        <dbReference type="ARBA" id="ARBA00022827"/>
    </source>
</evidence>
<dbReference type="InterPro" id="IPR036188">
    <property type="entry name" value="FAD/NAD-bd_sf"/>
</dbReference>
<evidence type="ECO:0000313" key="7">
    <source>
        <dbReference type="Proteomes" id="UP000225277"/>
    </source>
</evidence>
<accession>A0A2D3V3R0</accession>
<dbReference type="Pfam" id="PF00743">
    <property type="entry name" value="FMO-like"/>
    <property type="match status" value="2"/>
</dbReference>
<dbReference type="PANTHER" id="PTHR23023">
    <property type="entry name" value="DIMETHYLANILINE MONOOXYGENASE"/>
    <property type="match status" value="1"/>
</dbReference>
<dbReference type="GO" id="GO:0050660">
    <property type="term" value="F:flavin adenine dinucleotide binding"/>
    <property type="evidence" value="ECO:0007669"/>
    <property type="project" value="InterPro"/>
</dbReference>
<name>A0A2D3V3R0_9PEZI</name>
<dbReference type="PIRSF" id="PIRSF000332">
    <property type="entry name" value="FMO"/>
    <property type="match status" value="1"/>
</dbReference>
<keyword evidence="7" id="KW-1185">Reference proteome</keyword>
<evidence type="ECO:0008006" key="8">
    <source>
        <dbReference type="Google" id="ProtNLM"/>
    </source>
</evidence>
<sequence length="461" mass="50974">MLSVAVIGGGAAGLAAVSYLLREKDIHVTLFEERSGFGGVWTNQSTSTQPNPMYDGLETNVPHTLMTFTGHHWPRNTPVFPPHDQVLSYLRTYTARIRDPTRSTVHLSTKVVELRLASDNTWAITTESLFGRVELSFNAVVIAAGNYSDPHITPDEPGRNVWADRGNHIMHSSEFKNANAFTNKRVLIVGNGPSGWDISERVARVAAEVVVSVRSLPMTVAPGVNRAVGLIKKYEWRTRTVTFYEGKEMSDIDVVIYCTGYRFNFPFAIKYDTDRNAQPLFPPGFRVRDLFQHMFYISQPSLALVGLPKMTAAFTVAEAQSAVIARVFSGRITLPAKQAMESWNRSFIAEHRSAMISDSNFHSLPTRTDKDKDYVNFLERVCATASDRFLGKPPPYWCNCLDSAKASVGAIRAVFKAQGGNSAFSTTYHQLGALLVTPCTSENLQACPTGATCCFLDPATR</sequence>
<comment type="similarity">
    <text evidence="1">Belongs to the FMO family.</text>
</comment>
<dbReference type="GeneID" id="35597205"/>
<dbReference type="InterPro" id="IPR020946">
    <property type="entry name" value="Flavin_mOase-like"/>
</dbReference>